<dbReference type="Proteomes" id="UP000788993">
    <property type="component" value="Unassembled WGS sequence"/>
</dbReference>
<evidence type="ECO:0000313" key="7">
    <source>
        <dbReference type="EMBL" id="KAH3664852.1"/>
    </source>
</evidence>
<evidence type="ECO:0000256" key="3">
    <source>
        <dbReference type="ARBA" id="ARBA00022801"/>
    </source>
</evidence>
<name>A0A9P8P418_9ASCO</name>
<evidence type="ECO:0000259" key="6">
    <source>
        <dbReference type="PROSITE" id="PS50600"/>
    </source>
</evidence>
<comment type="similarity">
    <text evidence="1">Belongs to the peptidase C48 family.</text>
</comment>
<proteinExistence type="inferred from homology"/>
<dbReference type="PANTHER" id="PTHR46468">
    <property type="entry name" value="SENTRIN-SPECIFIC PROTEASE 8"/>
    <property type="match status" value="1"/>
</dbReference>
<dbReference type="InterPro" id="IPR044613">
    <property type="entry name" value="Nep1/2-like"/>
</dbReference>
<feature type="region of interest" description="Disordered" evidence="5">
    <location>
        <begin position="47"/>
        <end position="76"/>
    </location>
</feature>
<feature type="compositionally biased region" description="Basic residues" evidence="5">
    <location>
        <begin position="58"/>
        <end position="75"/>
    </location>
</feature>
<evidence type="ECO:0000256" key="5">
    <source>
        <dbReference type="SAM" id="MobiDB-lite"/>
    </source>
</evidence>
<evidence type="ECO:0000256" key="1">
    <source>
        <dbReference type="ARBA" id="ARBA00005234"/>
    </source>
</evidence>
<keyword evidence="4" id="KW-0788">Thiol protease</keyword>
<dbReference type="GO" id="GO:0008234">
    <property type="term" value="F:cysteine-type peptidase activity"/>
    <property type="evidence" value="ECO:0007669"/>
    <property type="project" value="UniProtKB-KW"/>
</dbReference>
<evidence type="ECO:0000256" key="2">
    <source>
        <dbReference type="ARBA" id="ARBA00022670"/>
    </source>
</evidence>
<organism evidence="7 8">
    <name type="scientific">Ogataea polymorpha</name>
    <dbReference type="NCBI Taxonomy" id="460523"/>
    <lineage>
        <taxon>Eukaryota</taxon>
        <taxon>Fungi</taxon>
        <taxon>Dikarya</taxon>
        <taxon>Ascomycota</taxon>
        <taxon>Saccharomycotina</taxon>
        <taxon>Pichiomycetes</taxon>
        <taxon>Pichiales</taxon>
        <taxon>Pichiaceae</taxon>
        <taxon>Ogataea</taxon>
    </lineage>
</organism>
<gene>
    <name evidence="7" type="ORF">OGATHE_003667</name>
</gene>
<dbReference type="SUPFAM" id="SSF54001">
    <property type="entry name" value="Cysteine proteinases"/>
    <property type="match status" value="1"/>
</dbReference>
<keyword evidence="8" id="KW-1185">Reference proteome</keyword>
<reference evidence="7" key="2">
    <citation type="submission" date="2021-01" db="EMBL/GenBank/DDBJ databases">
        <authorList>
            <person name="Schikora-Tamarit M.A."/>
        </authorList>
    </citation>
    <scope>NUCLEOTIDE SEQUENCE</scope>
    <source>
        <strain evidence="7">NCAIM Y.01608</strain>
    </source>
</reference>
<dbReference type="InterPro" id="IPR003653">
    <property type="entry name" value="Peptidase_C48_C"/>
</dbReference>
<dbReference type="GO" id="GO:0019784">
    <property type="term" value="F:deNEDDylase activity"/>
    <property type="evidence" value="ECO:0007669"/>
    <property type="project" value="InterPro"/>
</dbReference>
<feature type="domain" description="Ubiquitin-like protease family profile" evidence="6">
    <location>
        <begin position="99"/>
        <end position="273"/>
    </location>
</feature>
<dbReference type="PROSITE" id="PS50600">
    <property type="entry name" value="ULP_PROTEASE"/>
    <property type="match status" value="1"/>
</dbReference>
<keyword evidence="3" id="KW-0378">Hydrolase</keyword>
<dbReference type="GO" id="GO:0000338">
    <property type="term" value="P:protein deneddylation"/>
    <property type="evidence" value="ECO:0007669"/>
    <property type="project" value="TreeGrafter"/>
</dbReference>
<keyword evidence="2" id="KW-0645">Protease</keyword>
<dbReference type="EMBL" id="JAEUBD010001178">
    <property type="protein sequence ID" value="KAH3664852.1"/>
    <property type="molecule type" value="Genomic_DNA"/>
</dbReference>
<dbReference type="AlphaFoldDB" id="A0A9P8P418"/>
<dbReference type="Gene3D" id="3.40.395.10">
    <property type="entry name" value="Adenoviral Proteinase, Chain A"/>
    <property type="match status" value="1"/>
</dbReference>
<reference evidence="7" key="1">
    <citation type="journal article" date="2021" name="Open Biol.">
        <title>Shared evolutionary footprints suggest mitochondrial oxidative damage underlies multiple complex I losses in fungi.</title>
        <authorList>
            <person name="Schikora-Tamarit M.A."/>
            <person name="Marcet-Houben M."/>
            <person name="Nosek J."/>
            <person name="Gabaldon T."/>
        </authorList>
    </citation>
    <scope>NUCLEOTIDE SEQUENCE</scope>
    <source>
        <strain evidence="7">NCAIM Y.01608</strain>
    </source>
</reference>
<accession>A0A9P8P418</accession>
<dbReference type="InterPro" id="IPR038765">
    <property type="entry name" value="Papain-like_cys_pep_sf"/>
</dbReference>
<evidence type="ECO:0000256" key="4">
    <source>
        <dbReference type="ARBA" id="ARBA00022807"/>
    </source>
</evidence>
<dbReference type="GO" id="GO:0006508">
    <property type="term" value="P:proteolysis"/>
    <property type="evidence" value="ECO:0007669"/>
    <property type="project" value="UniProtKB-KW"/>
</dbReference>
<protein>
    <recommendedName>
        <fullName evidence="6">Ubiquitin-like protease family profile domain-containing protein</fullName>
    </recommendedName>
</protein>
<sequence>MNTVFSANRGYYLCPDAEEPFDSGSLYTNGFDQLEPTDDELMAELSDREKPANESARARKKREKLQHKQRRQRKSPRSEWSIVHELCSGDDKVLKFHEITVYREDILNLRDDEWLNDNNLAFIYEYITRVHIEPTLRRRIRFANQKMIETSIILLMPAFTFLLAHHPEPTQLRGVLPPIEKAKFVFMPLNDNEDLGVAEGGYHWSLVVLSVEDRLAMVYDSMESANEQETKQLVSKIEQYYGFRFRIITDLHPPQQSNGSDCGISVAGFTAILVARLLKAEDKHKINMSMENVSFSALDARLFVLKCIKRLRDETEAR</sequence>
<dbReference type="PANTHER" id="PTHR46468:SF1">
    <property type="entry name" value="SENTRIN-SPECIFIC PROTEASE 8"/>
    <property type="match status" value="1"/>
</dbReference>
<dbReference type="Pfam" id="PF02902">
    <property type="entry name" value="Peptidase_C48"/>
    <property type="match status" value="1"/>
</dbReference>
<evidence type="ECO:0000313" key="8">
    <source>
        <dbReference type="Proteomes" id="UP000788993"/>
    </source>
</evidence>
<comment type="caution">
    <text evidence="7">The sequence shown here is derived from an EMBL/GenBank/DDBJ whole genome shotgun (WGS) entry which is preliminary data.</text>
</comment>